<keyword evidence="3" id="KW-1185">Reference proteome</keyword>
<evidence type="ECO:0000313" key="3">
    <source>
        <dbReference type="Proteomes" id="UP000807769"/>
    </source>
</evidence>
<keyword evidence="1" id="KW-1133">Transmembrane helix</keyword>
<evidence type="ECO:0000313" key="2">
    <source>
        <dbReference type="EMBL" id="KAG1811204.1"/>
    </source>
</evidence>
<dbReference type="RefSeq" id="XP_041189864.1">
    <property type="nucleotide sequence ID" value="XM_041336453.1"/>
</dbReference>
<gene>
    <name evidence="2" type="ORF">BJ212DRAFT_1375553</name>
</gene>
<dbReference type="GeneID" id="64630470"/>
<evidence type="ECO:0000256" key="1">
    <source>
        <dbReference type="SAM" id="Phobius"/>
    </source>
</evidence>
<proteinExistence type="predicted"/>
<keyword evidence="1" id="KW-0812">Transmembrane</keyword>
<name>A0A9P7JAN2_9AGAM</name>
<keyword evidence="1" id="KW-0472">Membrane</keyword>
<comment type="caution">
    <text evidence="2">The sequence shown here is derived from an EMBL/GenBank/DDBJ whole genome shotgun (WGS) entry which is preliminary data.</text>
</comment>
<feature type="transmembrane region" description="Helical" evidence="1">
    <location>
        <begin position="97"/>
        <end position="115"/>
    </location>
</feature>
<sequence>SVPSLFYDYDFSLPPDAERACTHSRTLRTRSLFHLVCYMVRPRLVSSCLFMPYDTYDIMIHDNIPSSLSYDTPIPLFLLSLCLMPFFLCLIPLSLPLYALCQLFFYILCLYATLYENKT</sequence>
<accession>A0A9P7JAN2</accession>
<protein>
    <submittedName>
        <fullName evidence="2">Uncharacterized protein</fullName>
    </submittedName>
</protein>
<organism evidence="2 3">
    <name type="scientific">Suillus subaureus</name>
    <dbReference type="NCBI Taxonomy" id="48587"/>
    <lineage>
        <taxon>Eukaryota</taxon>
        <taxon>Fungi</taxon>
        <taxon>Dikarya</taxon>
        <taxon>Basidiomycota</taxon>
        <taxon>Agaricomycotina</taxon>
        <taxon>Agaricomycetes</taxon>
        <taxon>Agaricomycetidae</taxon>
        <taxon>Boletales</taxon>
        <taxon>Suillineae</taxon>
        <taxon>Suillaceae</taxon>
        <taxon>Suillus</taxon>
    </lineage>
</organism>
<reference evidence="2" key="1">
    <citation type="journal article" date="2020" name="New Phytol.">
        <title>Comparative genomics reveals dynamic genome evolution in host specialist ectomycorrhizal fungi.</title>
        <authorList>
            <person name="Lofgren L.A."/>
            <person name="Nguyen N.H."/>
            <person name="Vilgalys R."/>
            <person name="Ruytinx J."/>
            <person name="Liao H.L."/>
            <person name="Branco S."/>
            <person name="Kuo A."/>
            <person name="LaButti K."/>
            <person name="Lipzen A."/>
            <person name="Andreopoulos W."/>
            <person name="Pangilinan J."/>
            <person name="Riley R."/>
            <person name="Hundley H."/>
            <person name="Na H."/>
            <person name="Barry K."/>
            <person name="Grigoriev I.V."/>
            <person name="Stajich J.E."/>
            <person name="Kennedy P.G."/>
        </authorList>
    </citation>
    <scope>NUCLEOTIDE SEQUENCE</scope>
    <source>
        <strain evidence="2">MN1</strain>
    </source>
</reference>
<feature type="transmembrane region" description="Helical" evidence="1">
    <location>
        <begin position="73"/>
        <end position="90"/>
    </location>
</feature>
<dbReference type="AlphaFoldDB" id="A0A9P7JAN2"/>
<feature type="non-terminal residue" evidence="2">
    <location>
        <position position="1"/>
    </location>
</feature>
<dbReference type="EMBL" id="JABBWG010000030">
    <property type="protein sequence ID" value="KAG1811204.1"/>
    <property type="molecule type" value="Genomic_DNA"/>
</dbReference>
<dbReference type="Proteomes" id="UP000807769">
    <property type="component" value="Unassembled WGS sequence"/>
</dbReference>